<accession>A0A6A6TWB8</accession>
<dbReference type="InterPro" id="IPR016068">
    <property type="entry name" value="Translin_N"/>
</dbReference>
<dbReference type="Gene3D" id="1.20.58.190">
    <property type="entry name" value="Translin, domain 1"/>
    <property type="match status" value="1"/>
</dbReference>
<name>A0A6A6TWB8_9PEZI</name>
<keyword evidence="5" id="KW-0694">RNA-binding</keyword>
<organism evidence="8 9">
    <name type="scientific">Microthyrium microscopicum</name>
    <dbReference type="NCBI Taxonomy" id="703497"/>
    <lineage>
        <taxon>Eukaryota</taxon>
        <taxon>Fungi</taxon>
        <taxon>Dikarya</taxon>
        <taxon>Ascomycota</taxon>
        <taxon>Pezizomycotina</taxon>
        <taxon>Dothideomycetes</taxon>
        <taxon>Dothideomycetes incertae sedis</taxon>
        <taxon>Microthyriales</taxon>
        <taxon>Microthyriaceae</taxon>
        <taxon>Microthyrium</taxon>
    </lineage>
</organism>
<keyword evidence="7" id="KW-0539">Nucleus</keyword>
<evidence type="ECO:0000256" key="5">
    <source>
        <dbReference type="ARBA" id="ARBA00022884"/>
    </source>
</evidence>
<dbReference type="GO" id="GO:0043565">
    <property type="term" value="F:sequence-specific DNA binding"/>
    <property type="evidence" value="ECO:0007669"/>
    <property type="project" value="InterPro"/>
</dbReference>
<reference evidence="8" key="1">
    <citation type="journal article" date="2020" name="Stud. Mycol.">
        <title>101 Dothideomycetes genomes: a test case for predicting lifestyles and emergence of pathogens.</title>
        <authorList>
            <person name="Haridas S."/>
            <person name="Albert R."/>
            <person name="Binder M."/>
            <person name="Bloem J."/>
            <person name="Labutti K."/>
            <person name="Salamov A."/>
            <person name="Andreopoulos B."/>
            <person name="Baker S."/>
            <person name="Barry K."/>
            <person name="Bills G."/>
            <person name="Bluhm B."/>
            <person name="Cannon C."/>
            <person name="Castanera R."/>
            <person name="Culley D."/>
            <person name="Daum C."/>
            <person name="Ezra D."/>
            <person name="Gonzalez J."/>
            <person name="Henrissat B."/>
            <person name="Kuo A."/>
            <person name="Liang C."/>
            <person name="Lipzen A."/>
            <person name="Lutzoni F."/>
            <person name="Magnuson J."/>
            <person name="Mondo S."/>
            <person name="Nolan M."/>
            <person name="Ohm R."/>
            <person name="Pangilinan J."/>
            <person name="Park H.-J."/>
            <person name="Ramirez L."/>
            <person name="Alfaro M."/>
            <person name="Sun H."/>
            <person name="Tritt A."/>
            <person name="Yoshinaga Y."/>
            <person name="Zwiers L.-H."/>
            <person name="Turgeon B."/>
            <person name="Goodwin S."/>
            <person name="Spatafora J."/>
            <person name="Crous P."/>
            <person name="Grigoriev I."/>
        </authorList>
    </citation>
    <scope>NUCLEOTIDE SEQUENCE</scope>
    <source>
        <strain evidence="8">CBS 115976</strain>
    </source>
</reference>
<dbReference type="InterPro" id="IPR033956">
    <property type="entry name" value="Translin"/>
</dbReference>
<evidence type="ECO:0000256" key="2">
    <source>
        <dbReference type="ARBA" id="ARBA00004496"/>
    </source>
</evidence>
<dbReference type="GO" id="GO:0005737">
    <property type="term" value="C:cytoplasm"/>
    <property type="evidence" value="ECO:0007669"/>
    <property type="project" value="UniProtKB-SubCell"/>
</dbReference>
<proteinExistence type="inferred from homology"/>
<dbReference type="GO" id="GO:0003723">
    <property type="term" value="F:RNA binding"/>
    <property type="evidence" value="ECO:0007669"/>
    <property type="project" value="UniProtKB-KW"/>
</dbReference>
<dbReference type="AlphaFoldDB" id="A0A6A6TWB8"/>
<evidence type="ECO:0000256" key="7">
    <source>
        <dbReference type="ARBA" id="ARBA00023242"/>
    </source>
</evidence>
<dbReference type="InterPro" id="IPR036081">
    <property type="entry name" value="Translin_sf"/>
</dbReference>
<dbReference type="Gene3D" id="1.20.58.200">
    <property type="entry name" value="Translin, domain 2"/>
    <property type="match status" value="1"/>
</dbReference>
<gene>
    <name evidence="8" type="ORF">BT63DRAFT_444117</name>
</gene>
<evidence type="ECO:0000256" key="6">
    <source>
        <dbReference type="ARBA" id="ARBA00023125"/>
    </source>
</evidence>
<evidence type="ECO:0000256" key="4">
    <source>
        <dbReference type="ARBA" id="ARBA00022490"/>
    </source>
</evidence>
<dbReference type="InterPro" id="IPR016069">
    <property type="entry name" value="Translin_C"/>
</dbReference>
<dbReference type="EMBL" id="MU004243">
    <property type="protein sequence ID" value="KAF2664395.1"/>
    <property type="molecule type" value="Genomic_DNA"/>
</dbReference>
<evidence type="ECO:0000256" key="3">
    <source>
        <dbReference type="ARBA" id="ARBA00005902"/>
    </source>
</evidence>
<dbReference type="PANTHER" id="PTHR10741">
    <property type="entry name" value="TRANSLIN AND TRANSLIN ASSOCIATED PROTEIN X"/>
    <property type="match status" value="1"/>
</dbReference>
<evidence type="ECO:0000313" key="8">
    <source>
        <dbReference type="EMBL" id="KAF2664395.1"/>
    </source>
</evidence>
<sequence length="237" mass="26961">MASNTVMVDSSIFEDIQQKIDDDTAFNDELRETVQQLNKQVRSAQAALSQVHAIPRDQLAAHITKTQPLIHAEITTISQLATKASQQPYYKWNHVWTRSVQDACFTILFAHYAASSALLTIEDLGARLSIPVNLKDRDAFHLTIEEYLLALISLIEELARLARNAVTIGDYSRPLEIARFVNNIHAGFQILNLKNDILRRRSDGIKYRLKEVEDVVYDLSLRGLVPKEETKDEEMKT</sequence>
<dbReference type="CDD" id="cd14819">
    <property type="entry name" value="Translin"/>
    <property type="match status" value="1"/>
</dbReference>
<comment type="subcellular location">
    <subcellularLocation>
        <location evidence="2">Cytoplasm</location>
    </subcellularLocation>
    <subcellularLocation>
        <location evidence="1">Nucleus</location>
    </subcellularLocation>
</comment>
<dbReference type="GO" id="GO:0005634">
    <property type="term" value="C:nucleus"/>
    <property type="evidence" value="ECO:0007669"/>
    <property type="project" value="UniProtKB-SubCell"/>
</dbReference>
<dbReference type="GO" id="GO:0003697">
    <property type="term" value="F:single-stranded DNA binding"/>
    <property type="evidence" value="ECO:0007669"/>
    <property type="project" value="InterPro"/>
</dbReference>
<protein>
    <submittedName>
        <fullName evidence="8">Translin</fullName>
    </submittedName>
</protein>
<dbReference type="Proteomes" id="UP000799302">
    <property type="component" value="Unassembled WGS sequence"/>
</dbReference>
<dbReference type="InterPro" id="IPR002848">
    <property type="entry name" value="Translin_fam"/>
</dbReference>
<evidence type="ECO:0000256" key="1">
    <source>
        <dbReference type="ARBA" id="ARBA00004123"/>
    </source>
</evidence>
<dbReference type="SUPFAM" id="SSF74784">
    <property type="entry name" value="Translin"/>
    <property type="match status" value="1"/>
</dbReference>
<keyword evidence="9" id="KW-1185">Reference proteome</keyword>
<dbReference type="OrthoDB" id="829at2759"/>
<keyword evidence="6" id="KW-0238">DNA-binding</keyword>
<dbReference type="FunFam" id="1.20.58.200:FF:000002">
    <property type="entry name" value="Putative translin"/>
    <property type="match status" value="1"/>
</dbReference>
<keyword evidence="4" id="KW-0963">Cytoplasm</keyword>
<comment type="similarity">
    <text evidence="3">Belongs to the translin family.</text>
</comment>
<evidence type="ECO:0000313" key="9">
    <source>
        <dbReference type="Proteomes" id="UP000799302"/>
    </source>
</evidence>
<dbReference type="GO" id="GO:0016070">
    <property type="term" value="P:RNA metabolic process"/>
    <property type="evidence" value="ECO:0007669"/>
    <property type="project" value="InterPro"/>
</dbReference>
<dbReference type="Pfam" id="PF01997">
    <property type="entry name" value="Translin"/>
    <property type="match status" value="1"/>
</dbReference>